<dbReference type="InterPro" id="IPR026698">
    <property type="entry name" value="UPF_C3orf38"/>
</dbReference>
<evidence type="ECO:0000313" key="2">
    <source>
        <dbReference type="Proteomes" id="UP000242450"/>
    </source>
</evidence>
<reference evidence="1 2" key="1">
    <citation type="journal article" date="2018" name="Mol. Genet. Genomics">
        <title>The red deer Cervus elaphus genome CerEla1.0: sequencing, annotating, genes, and chromosomes.</title>
        <authorList>
            <person name="Bana N.A."/>
            <person name="Nyiri A."/>
            <person name="Nagy J."/>
            <person name="Frank K."/>
            <person name="Nagy T."/>
            <person name="Steger V."/>
            <person name="Schiller M."/>
            <person name="Lakatos P."/>
            <person name="Sugar L."/>
            <person name="Horn P."/>
            <person name="Barta E."/>
            <person name="Orosz L."/>
        </authorList>
    </citation>
    <scope>NUCLEOTIDE SEQUENCE [LARGE SCALE GENOMIC DNA]</scope>
    <source>
        <strain evidence="1">Hungarian</strain>
    </source>
</reference>
<dbReference type="AlphaFoldDB" id="A0A212C3I2"/>
<dbReference type="Proteomes" id="UP000242450">
    <property type="component" value="Chromosome 31"/>
</dbReference>
<dbReference type="SUPFAM" id="SSF54427">
    <property type="entry name" value="NTF2-like"/>
    <property type="match status" value="1"/>
</dbReference>
<dbReference type="PANTHER" id="PTHR21084:SF1">
    <property type="entry name" value="DENSE INCISORS"/>
    <property type="match status" value="1"/>
</dbReference>
<dbReference type="Pfam" id="PF15008">
    <property type="entry name" value="DUF4518"/>
    <property type="match status" value="2"/>
</dbReference>
<keyword evidence="2" id="KW-1185">Reference proteome</keyword>
<dbReference type="PANTHER" id="PTHR21084">
    <property type="entry name" value="DENSE INCISORS"/>
    <property type="match status" value="1"/>
</dbReference>
<name>A0A212C3I2_CEREH</name>
<dbReference type="InterPro" id="IPR032710">
    <property type="entry name" value="NTF2-like_dom_sf"/>
</dbReference>
<evidence type="ECO:0000313" key="1">
    <source>
        <dbReference type="EMBL" id="OWK00424.1"/>
    </source>
</evidence>
<organism evidence="1 2">
    <name type="scientific">Cervus elaphus hippelaphus</name>
    <name type="common">European red deer</name>
    <dbReference type="NCBI Taxonomy" id="46360"/>
    <lineage>
        <taxon>Eukaryota</taxon>
        <taxon>Metazoa</taxon>
        <taxon>Chordata</taxon>
        <taxon>Craniata</taxon>
        <taxon>Vertebrata</taxon>
        <taxon>Euteleostomi</taxon>
        <taxon>Mammalia</taxon>
        <taxon>Eutheria</taxon>
        <taxon>Laurasiatheria</taxon>
        <taxon>Artiodactyla</taxon>
        <taxon>Ruminantia</taxon>
        <taxon>Pecora</taxon>
        <taxon>Cervidae</taxon>
        <taxon>Cervinae</taxon>
        <taxon>Cervus</taxon>
    </lineage>
</organism>
<comment type="caution">
    <text evidence="1">The sequence shown here is derived from an EMBL/GenBank/DDBJ whole genome shotgun (WGS) entry which is preliminary data.</text>
</comment>
<evidence type="ECO:0008006" key="3">
    <source>
        <dbReference type="Google" id="ProtNLM"/>
    </source>
</evidence>
<gene>
    <name evidence="1" type="ORF">Celaphus_00019498</name>
</gene>
<proteinExistence type="predicted"/>
<dbReference type="OrthoDB" id="6407068at2759"/>
<dbReference type="EMBL" id="MKHE01000031">
    <property type="protein sequence ID" value="OWK00424.1"/>
    <property type="molecule type" value="Genomic_DNA"/>
</dbReference>
<sequence length="252" mass="28873">MTGLSYTEMEGCRNLLSLLDNDEIMALCDTITNRLVQPEDRQGFNPLNVMSKLLLVSFRKFKEKEEKKAEKVDFRRLGEEFCQWFFELLNSQNPLLGPPQDEWGPQHFWHDVKLRFYYNTSEQNVIDYHGAEIVSLRLLSLVKEEYLFLSPNLDSHGLKCAASPHGLVMVGVAGTVHRGNTCLGIFEQIFGLIRCPFVENTWKIKFINLRIIGESSLAPGRLMKPAITFEPSDLEAFYNVNTLCGPVKYNSM</sequence>
<accession>A0A212C3I2</accession>
<protein>
    <recommendedName>
        <fullName evidence="3">Dense incisors</fullName>
    </recommendedName>
</protein>